<organism evidence="1">
    <name type="scientific">Oryza punctata</name>
    <name type="common">Red rice</name>
    <dbReference type="NCBI Taxonomy" id="4537"/>
    <lineage>
        <taxon>Eukaryota</taxon>
        <taxon>Viridiplantae</taxon>
        <taxon>Streptophyta</taxon>
        <taxon>Embryophyta</taxon>
        <taxon>Tracheophyta</taxon>
        <taxon>Spermatophyta</taxon>
        <taxon>Magnoliopsida</taxon>
        <taxon>Liliopsida</taxon>
        <taxon>Poales</taxon>
        <taxon>Poaceae</taxon>
        <taxon>BOP clade</taxon>
        <taxon>Oryzoideae</taxon>
        <taxon>Oryzeae</taxon>
        <taxon>Oryzinae</taxon>
        <taxon>Oryza</taxon>
    </lineage>
</organism>
<dbReference type="EnsemblPlants" id="OPUNC12G03400.1">
    <property type="protein sequence ID" value="OPUNC12G03400.1"/>
    <property type="gene ID" value="OPUNC12G03400"/>
</dbReference>
<reference evidence="1" key="2">
    <citation type="submission" date="2018-05" db="EMBL/GenBank/DDBJ databases">
        <title>OpunRS2 (Oryza punctata Reference Sequence Version 2).</title>
        <authorList>
            <person name="Zhang J."/>
            <person name="Kudrna D."/>
            <person name="Lee S."/>
            <person name="Talag J."/>
            <person name="Welchert J."/>
            <person name="Wing R.A."/>
        </authorList>
    </citation>
    <scope>NUCLEOTIDE SEQUENCE [LARGE SCALE GENOMIC DNA]</scope>
</reference>
<dbReference type="HOGENOM" id="CLU_2835615_0_0_1"/>
<dbReference type="Gramene" id="OPUNC12G03400.1">
    <property type="protein sequence ID" value="OPUNC12G03400.1"/>
    <property type="gene ID" value="OPUNC12G03400"/>
</dbReference>
<dbReference type="AlphaFoldDB" id="A0A0E0MJV4"/>
<name>A0A0E0MJV4_ORYPU</name>
<accession>A0A0E0MJV4</accession>
<reference evidence="1" key="1">
    <citation type="submission" date="2015-04" db="UniProtKB">
        <authorList>
            <consortium name="EnsemblPlants"/>
        </authorList>
    </citation>
    <scope>IDENTIFICATION</scope>
</reference>
<sequence length="66" mass="7852">MLWPLHTAEEYYYSSSYGLMMLAQSCTLPQLIIGHPRPETQQNLWTKFYNTLFFVGMFDVCILPWE</sequence>
<evidence type="ECO:0000313" key="1">
    <source>
        <dbReference type="EnsemblPlants" id="OPUNC12G03400.1"/>
    </source>
</evidence>
<protein>
    <submittedName>
        <fullName evidence="1">Uncharacterized protein</fullName>
    </submittedName>
</protein>
<proteinExistence type="predicted"/>
<evidence type="ECO:0000313" key="2">
    <source>
        <dbReference type="Proteomes" id="UP000026962"/>
    </source>
</evidence>
<keyword evidence="2" id="KW-1185">Reference proteome</keyword>
<dbReference type="Proteomes" id="UP000026962">
    <property type="component" value="Chromosome 12"/>
</dbReference>